<evidence type="ECO:0000313" key="1">
    <source>
        <dbReference type="EMBL" id="GJT25252.1"/>
    </source>
</evidence>
<comment type="caution">
    <text evidence="1">The sequence shown here is derived from an EMBL/GenBank/DDBJ whole genome shotgun (WGS) entry which is preliminary data.</text>
</comment>
<dbReference type="Proteomes" id="UP001151760">
    <property type="component" value="Unassembled WGS sequence"/>
</dbReference>
<dbReference type="EMBL" id="BQNB010014199">
    <property type="protein sequence ID" value="GJT25252.1"/>
    <property type="molecule type" value="Genomic_DNA"/>
</dbReference>
<organism evidence="1 2">
    <name type="scientific">Tanacetum coccineum</name>
    <dbReference type="NCBI Taxonomy" id="301880"/>
    <lineage>
        <taxon>Eukaryota</taxon>
        <taxon>Viridiplantae</taxon>
        <taxon>Streptophyta</taxon>
        <taxon>Embryophyta</taxon>
        <taxon>Tracheophyta</taxon>
        <taxon>Spermatophyta</taxon>
        <taxon>Magnoliopsida</taxon>
        <taxon>eudicotyledons</taxon>
        <taxon>Gunneridae</taxon>
        <taxon>Pentapetalae</taxon>
        <taxon>asterids</taxon>
        <taxon>campanulids</taxon>
        <taxon>Asterales</taxon>
        <taxon>Asteraceae</taxon>
        <taxon>Asteroideae</taxon>
        <taxon>Anthemideae</taxon>
        <taxon>Anthemidinae</taxon>
        <taxon>Tanacetum</taxon>
    </lineage>
</organism>
<reference evidence="1" key="2">
    <citation type="submission" date="2022-01" db="EMBL/GenBank/DDBJ databases">
        <authorList>
            <person name="Yamashiro T."/>
            <person name="Shiraishi A."/>
            <person name="Satake H."/>
            <person name="Nakayama K."/>
        </authorList>
    </citation>
    <scope>NUCLEOTIDE SEQUENCE</scope>
</reference>
<reference evidence="1" key="1">
    <citation type="journal article" date="2022" name="Int. J. Mol. Sci.">
        <title>Draft Genome of Tanacetum Coccineum: Genomic Comparison of Closely Related Tanacetum-Family Plants.</title>
        <authorList>
            <person name="Yamashiro T."/>
            <person name="Shiraishi A."/>
            <person name="Nakayama K."/>
            <person name="Satake H."/>
        </authorList>
    </citation>
    <scope>NUCLEOTIDE SEQUENCE</scope>
</reference>
<evidence type="ECO:0000313" key="2">
    <source>
        <dbReference type="Proteomes" id="UP001151760"/>
    </source>
</evidence>
<sequence>MEIQPVSSSNSTAVMTLVFTSVPVSSRPHAHTQDIFKASIKELKKAMNIQDTLPHALINKIFLKEHQVYDCKQIKLKIFVEGDC</sequence>
<name>A0ABQ5CFD7_9ASTR</name>
<accession>A0ABQ5CFD7</accession>
<protein>
    <submittedName>
        <fullName evidence="1">Uncharacterized protein</fullName>
    </submittedName>
</protein>
<gene>
    <name evidence="1" type="ORF">Tco_0895189</name>
</gene>
<proteinExistence type="predicted"/>
<keyword evidence="2" id="KW-1185">Reference proteome</keyword>